<evidence type="ECO:0000313" key="1">
    <source>
        <dbReference type="EMBL" id="SOY28995.1"/>
    </source>
</evidence>
<sequence length="77" mass="8619">MQVAAYNEEMNEEFLQRSNDSGEAVLTGWDRLWKSRVWRADCCDNETIAAGNLGFCDTAGEMKTGGQNGKRRLSESL</sequence>
<name>A0A2K4ZEU8_9FIRM</name>
<gene>
    <name evidence="1" type="ORF">AMURIS_01710</name>
</gene>
<reference evidence="1 2" key="1">
    <citation type="submission" date="2018-01" db="EMBL/GenBank/DDBJ databases">
        <authorList>
            <person name="Gaut B.S."/>
            <person name="Morton B.R."/>
            <person name="Clegg M.T."/>
            <person name="Duvall M.R."/>
        </authorList>
    </citation>
    <scope>NUCLEOTIDE SEQUENCE [LARGE SCALE GENOMIC DNA]</scope>
    <source>
        <strain evidence="1">GP69</strain>
    </source>
</reference>
<proteinExistence type="predicted"/>
<dbReference type="AlphaFoldDB" id="A0A2K4ZEU8"/>
<organism evidence="1 2">
    <name type="scientific">Acetatifactor muris</name>
    <dbReference type="NCBI Taxonomy" id="879566"/>
    <lineage>
        <taxon>Bacteria</taxon>
        <taxon>Bacillati</taxon>
        <taxon>Bacillota</taxon>
        <taxon>Clostridia</taxon>
        <taxon>Lachnospirales</taxon>
        <taxon>Lachnospiraceae</taxon>
        <taxon>Acetatifactor</taxon>
    </lineage>
</organism>
<protein>
    <submittedName>
        <fullName evidence="1">Uncharacterized protein</fullName>
    </submittedName>
</protein>
<accession>A0A2K4ZEU8</accession>
<dbReference type="EMBL" id="OFSM01000007">
    <property type="protein sequence ID" value="SOY28995.1"/>
    <property type="molecule type" value="Genomic_DNA"/>
</dbReference>
<dbReference type="Proteomes" id="UP000236311">
    <property type="component" value="Unassembled WGS sequence"/>
</dbReference>
<evidence type="ECO:0000313" key="2">
    <source>
        <dbReference type="Proteomes" id="UP000236311"/>
    </source>
</evidence>
<keyword evidence="2" id="KW-1185">Reference proteome</keyword>